<evidence type="ECO:0000256" key="4">
    <source>
        <dbReference type="ARBA" id="ARBA00022801"/>
    </source>
</evidence>
<keyword evidence="4 6" id="KW-0378">Hydrolase</keyword>
<dbReference type="Pfam" id="PF00443">
    <property type="entry name" value="UCH"/>
    <property type="match status" value="1"/>
</dbReference>
<dbReference type="EC" id="3.4.19.12" evidence="6"/>
<gene>
    <name evidence="9" type="ORF">Poli38472_005621</name>
</gene>
<dbReference type="InterPro" id="IPR018200">
    <property type="entry name" value="USP_CS"/>
</dbReference>
<dbReference type="InterPro" id="IPR028889">
    <property type="entry name" value="USP"/>
</dbReference>
<keyword evidence="3 6" id="KW-0833">Ubl conjugation pathway</keyword>
<keyword evidence="5 6" id="KW-0788">Thiol protease</keyword>
<evidence type="ECO:0000256" key="6">
    <source>
        <dbReference type="RuleBase" id="RU366025"/>
    </source>
</evidence>
<keyword evidence="2 6" id="KW-0645">Protease</keyword>
<dbReference type="PROSITE" id="PS50235">
    <property type="entry name" value="USP_3"/>
    <property type="match status" value="1"/>
</dbReference>
<dbReference type="OrthoDB" id="292964at2759"/>
<dbReference type="PANTHER" id="PTHR24006">
    <property type="entry name" value="UBIQUITIN CARBOXYL-TERMINAL HYDROLASE"/>
    <property type="match status" value="1"/>
</dbReference>
<dbReference type="GO" id="GO:0004843">
    <property type="term" value="F:cysteine-type deubiquitinase activity"/>
    <property type="evidence" value="ECO:0007669"/>
    <property type="project" value="UniProtKB-UniRule"/>
</dbReference>
<dbReference type="GO" id="GO:0005634">
    <property type="term" value="C:nucleus"/>
    <property type="evidence" value="ECO:0007669"/>
    <property type="project" value="TreeGrafter"/>
</dbReference>
<dbReference type="InterPro" id="IPR038765">
    <property type="entry name" value="Papain-like_cys_pep_sf"/>
</dbReference>
<organism evidence="9 10">
    <name type="scientific">Pythium oligandrum</name>
    <name type="common">Mycoparasitic fungus</name>
    <dbReference type="NCBI Taxonomy" id="41045"/>
    <lineage>
        <taxon>Eukaryota</taxon>
        <taxon>Sar</taxon>
        <taxon>Stramenopiles</taxon>
        <taxon>Oomycota</taxon>
        <taxon>Peronosporomycetes</taxon>
        <taxon>Pythiales</taxon>
        <taxon>Pythiaceae</taxon>
        <taxon>Pythium</taxon>
    </lineage>
</organism>
<dbReference type="AlphaFoldDB" id="A0A8K1CHC3"/>
<dbReference type="PROSITE" id="PS00973">
    <property type="entry name" value="USP_2"/>
    <property type="match status" value="1"/>
</dbReference>
<sequence length="538" mass="60311">MLKRWATTAAYVRTWSPQAVWRQVLAKLVRFFMQLTWLARPRLIKNEAVDVVDESVETIEDDKADEKPPKDADEAARIGLANTGNTCFVNAVLQCLVALPGFVARLDDEVVRVASTPSGKRGNHADQLELATALVDLLIGLLPASALSGFADDSHTNGVECSPVVADKATQPTCASKKRKRDVSVTAIDRSRDAHAKRLRHFLQAASKCSDLVTPVASQQEQQDAEEFLGFLLDSLHELLRASPESSTEVAKATLAELGRLVELENECLEYLKNCLVTEPESYNRAVCYLGDIRQRRFLKDHNSFITKFFGGQIVRGSQCCRCANLTCLHQEFRMLSLSIKSNRNSQTLEECLEAHRNLEDLTQDNRVYCDGHCQDKTNRRTQVLVQRAPEILVLQLQRFKQTRWRSRLEKVATPVKFPLGSEGLDLTDNMFMRDSAAPHLYELYAVCAHIGSVLDAGHYVAYTRQSVCANSSEVQWLKFDDDVVTAVDEATLRRETLSTAYLLFYKRIEQVEKTSENSDGGVNAQGDSDTVLIDDRH</sequence>
<dbReference type="Gene3D" id="3.90.70.10">
    <property type="entry name" value="Cysteine proteinases"/>
    <property type="match status" value="1"/>
</dbReference>
<comment type="similarity">
    <text evidence="6">Belongs to the peptidase C19 family.</text>
</comment>
<dbReference type="SUPFAM" id="SSF54001">
    <property type="entry name" value="Cysteine proteinases"/>
    <property type="match status" value="1"/>
</dbReference>
<dbReference type="GO" id="GO:0006508">
    <property type="term" value="P:proteolysis"/>
    <property type="evidence" value="ECO:0007669"/>
    <property type="project" value="UniProtKB-KW"/>
</dbReference>
<dbReference type="Proteomes" id="UP000794436">
    <property type="component" value="Unassembled WGS sequence"/>
</dbReference>
<proteinExistence type="inferred from homology"/>
<evidence type="ECO:0000256" key="5">
    <source>
        <dbReference type="ARBA" id="ARBA00022807"/>
    </source>
</evidence>
<evidence type="ECO:0000256" key="1">
    <source>
        <dbReference type="ARBA" id="ARBA00000707"/>
    </source>
</evidence>
<evidence type="ECO:0000259" key="8">
    <source>
        <dbReference type="PROSITE" id="PS50235"/>
    </source>
</evidence>
<evidence type="ECO:0000256" key="7">
    <source>
        <dbReference type="SAM" id="MobiDB-lite"/>
    </source>
</evidence>
<dbReference type="PROSITE" id="PS00972">
    <property type="entry name" value="USP_1"/>
    <property type="match status" value="1"/>
</dbReference>
<dbReference type="GO" id="GO:0016579">
    <property type="term" value="P:protein deubiquitination"/>
    <property type="evidence" value="ECO:0007669"/>
    <property type="project" value="InterPro"/>
</dbReference>
<dbReference type="GO" id="GO:0005829">
    <property type="term" value="C:cytosol"/>
    <property type="evidence" value="ECO:0007669"/>
    <property type="project" value="TreeGrafter"/>
</dbReference>
<feature type="compositionally biased region" description="Polar residues" evidence="7">
    <location>
        <begin position="518"/>
        <end position="529"/>
    </location>
</feature>
<accession>A0A8K1CHC3</accession>
<name>A0A8K1CHC3_PYTOL</name>
<evidence type="ECO:0000313" key="10">
    <source>
        <dbReference type="Proteomes" id="UP000794436"/>
    </source>
</evidence>
<evidence type="ECO:0000256" key="3">
    <source>
        <dbReference type="ARBA" id="ARBA00022786"/>
    </source>
</evidence>
<evidence type="ECO:0000256" key="2">
    <source>
        <dbReference type="ARBA" id="ARBA00022670"/>
    </source>
</evidence>
<reference evidence="9" key="1">
    <citation type="submission" date="2019-03" db="EMBL/GenBank/DDBJ databases">
        <title>Long read genome sequence of the mycoparasitic Pythium oligandrum ATCC 38472 isolated from sugarbeet rhizosphere.</title>
        <authorList>
            <person name="Gaulin E."/>
        </authorList>
    </citation>
    <scope>NUCLEOTIDE SEQUENCE</scope>
    <source>
        <strain evidence="9">ATCC 38472_TT</strain>
    </source>
</reference>
<dbReference type="PANTHER" id="PTHR24006:SF687">
    <property type="entry name" value="UBIQUITIN CARBOXYL-TERMINAL HYDROLASE 10"/>
    <property type="match status" value="1"/>
</dbReference>
<dbReference type="InterPro" id="IPR001394">
    <property type="entry name" value="Peptidase_C19_UCH"/>
</dbReference>
<dbReference type="EMBL" id="SPLM01000073">
    <property type="protein sequence ID" value="TMW63003.1"/>
    <property type="molecule type" value="Genomic_DNA"/>
</dbReference>
<dbReference type="CDD" id="cd02257">
    <property type="entry name" value="Peptidase_C19"/>
    <property type="match status" value="1"/>
</dbReference>
<feature type="domain" description="USP" evidence="8">
    <location>
        <begin position="78"/>
        <end position="509"/>
    </location>
</feature>
<evidence type="ECO:0000313" key="9">
    <source>
        <dbReference type="EMBL" id="TMW63003.1"/>
    </source>
</evidence>
<protein>
    <recommendedName>
        <fullName evidence="6">Ubiquitin carboxyl-terminal hydrolase</fullName>
        <ecNumber evidence="6">3.4.19.12</ecNumber>
    </recommendedName>
</protein>
<comment type="catalytic activity">
    <reaction evidence="1 6">
        <text>Thiol-dependent hydrolysis of ester, thioester, amide, peptide and isopeptide bonds formed by the C-terminal Gly of ubiquitin (a 76-residue protein attached to proteins as an intracellular targeting signal).</text>
        <dbReference type="EC" id="3.4.19.12"/>
    </reaction>
</comment>
<dbReference type="InterPro" id="IPR050164">
    <property type="entry name" value="Peptidase_C19"/>
</dbReference>
<feature type="region of interest" description="Disordered" evidence="7">
    <location>
        <begin position="516"/>
        <end position="538"/>
    </location>
</feature>
<keyword evidence="10" id="KW-1185">Reference proteome</keyword>
<comment type="caution">
    <text evidence="9">The sequence shown here is derived from an EMBL/GenBank/DDBJ whole genome shotgun (WGS) entry which is preliminary data.</text>
</comment>